<name>A0AA86P3V5_9EUKA</name>
<evidence type="ECO:0000313" key="1">
    <source>
        <dbReference type="EMBL" id="CAI9929702.1"/>
    </source>
</evidence>
<dbReference type="EMBL" id="CAXDID020000029">
    <property type="protein sequence ID" value="CAL5992918.1"/>
    <property type="molecule type" value="Genomic_DNA"/>
</dbReference>
<keyword evidence="3" id="KW-1185">Reference proteome</keyword>
<comment type="caution">
    <text evidence="1">The sequence shown here is derived from an EMBL/GenBank/DDBJ whole genome shotgun (WGS) entry which is preliminary data.</text>
</comment>
<gene>
    <name evidence="2" type="ORF">HINF_LOCUS12816</name>
    <name evidence="1" type="ORF">HINF_LOCUS17347</name>
</gene>
<sequence>MGCAPNQASVTNPQTATGLEVSTIDQGSQQIRFNENQILLPTSQIAACLIPSTKAEQTQISIVGNELINQVCDFIWASYQVEITTFQFRFEQNFGEAEQNAWLESIQNIINMHLRRTSNNQLFGLGQIERKTYYKIETKVIKGNGINFLEENNEPIEKQIANIIIKELLEGRNIIEISYDPAVIPPATIDQQLKQLNRTCQIVEATLKTEVYTVRKINTHSLFSFTILVYTQKDIERALNGDPTPGSTTIQPLYTEELIKNEGGKMFLISLLFNKTYSELAKNILSQVFNYAQSITIPVEVQFRESFINIFTQLLSIEFQLLSETRLVISEKQGLYVTEMKLEKAGDDWQAQLKAMYDYIVGQIPTRYHTIINGIYQVRKNNQIGELKETEIDEKILVIADQAVQEYLFSTDDEIKISLTGYDPDFIKNNLFMIKAVIEKRVFGDDRVRVGVSLDDELFVNISKARKPQGKKWDLVDQIGGLLGQ</sequence>
<evidence type="ECO:0000313" key="3">
    <source>
        <dbReference type="Proteomes" id="UP001642409"/>
    </source>
</evidence>
<dbReference type="EMBL" id="CATOUU010000440">
    <property type="protein sequence ID" value="CAI9929702.1"/>
    <property type="molecule type" value="Genomic_DNA"/>
</dbReference>
<proteinExistence type="predicted"/>
<reference evidence="2 3" key="2">
    <citation type="submission" date="2024-07" db="EMBL/GenBank/DDBJ databases">
        <authorList>
            <person name="Akdeniz Z."/>
        </authorList>
    </citation>
    <scope>NUCLEOTIDE SEQUENCE [LARGE SCALE GENOMIC DNA]</scope>
</reference>
<organism evidence="1">
    <name type="scientific">Hexamita inflata</name>
    <dbReference type="NCBI Taxonomy" id="28002"/>
    <lineage>
        <taxon>Eukaryota</taxon>
        <taxon>Metamonada</taxon>
        <taxon>Diplomonadida</taxon>
        <taxon>Hexamitidae</taxon>
        <taxon>Hexamitinae</taxon>
        <taxon>Hexamita</taxon>
    </lineage>
</organism>
<protein>
    <submittedName>
        <fullName evidence="1">Uncharacterized protein</fullName>
    </submittedName>
</protein>
<reference evidence="1" key="1">
    <citation type="submission" date="2023-06" db="EMBL/GenBank/DDBJ databases">
        <authorList>
            <person name="Kurt Z."/>
        </authorList>
    </citation>
    <scope>NUCLEOTIDE SEQUENCE</scope>
</reference>
<dbReference type="AlphaFoldDB" id="A0AA86P3V5"/>
<dbReference type="Proteomes" id="UP001642409">
    <property type="component" value="Unassembled WGS sequence"/>
</dbReference>
<accession>A0AA86P3V5</accession>
<evidence type="ECO:0000313" key="2">
    <source>
        <dbReference type="EMBL" id="CAL5992918.1"/>
    </source>
</evidence>